<dbReference type="Gene3D" id="3.40.50.10810">
    <property type="entry name" value="Tandem AAA-ATPase domain"/>
    <property type="match status" value="1"/>
</dbReference>
<dbReference type="InterPro" id="IPR001650">
    <property type="entry name" value="Helicase_C-like"/>
</dbReference>
<dbReference type="AlphaFoldDB" id="A0A517Z2A7"/>
<reference evidence="6 7" key="1">
    <citation type="submission" date="2019-02" db="EMBL/GenBank/DDBJ databases">
        <title>Deep-cultivation of Planctomycetes and their phenomic and genomic characterization uncovers novel biology.</title>
        <authorList>
            <person name="Wiegand S."/>
            <person name="Jogler M."/>
            <person name="Boedeker C."/>
            <person name="Pinto D."/>
            <person name="Vollmers J."/>
            <person name="Rivas-Marin E."/>
            <person name="Kohn T."/>
            <person name="Peeters S.H."/>
            <person name="Heuer A."/>
            <person name="Rast P."/>
            <person name="Oberbeckmann S."/>
            <person name="Bunk B."/>
            <person name="Jeske O."/>
            <person name="Meyerdierks A."/>
            <person name="Storesund J.E."/>
            <person name="Kallscheuer N."/>
            <person name="Luecker S."/>
            <person name="Lage O.M."/>
            <person name="Pohl T."/>
            <person name="Merkel B.J."/>
            <person name="Hornburger P."/>
            <person name="Mueller R.-W."/>
            <person name="Bruemmer F."/>
            <person name="Labrenz M."/>
            <person name="Spormann A.M."/>
            <person name="Op den Camp H."/>
            <person name="Overmann J."/>
            <person name="Amann R."/>
            <person name="Jetten M.S.M."/>
            <person name="Mascher T."/>
            <person name="Medema M.H."/>
            <person name="Devos D.P."/>
            <person name="Kaster A.-K."/>
            <person name="Ovreas L."/>
            <person name="Rohde M."/>
            <person name="Galperin M.Y."/>
            <person name="Jogler C."/>
        </authorList>
    </citation>
    <scope>NUCLEOTIDE SEQUENCE [LARGE SCALE GENOMIC DNA]</scope>
    <source>
        <strain evidence="6 7">Mal4</strain>
    </source>
</reference>
<evidence type="ECO:0000259" key="5">
    <source>
        <dbReference type="PROSITE" id="PS51194"/>
    </source>
</evidence>
<dbReference type="PROSITE" id="PS51192">
    <property type="entry name" value="HELICASE_ATP_BIND_1"/>
    <property type="match status" value="1"/>
</dbReference>
<dbReference type="InterPro" id="IPR049730">
    <property type="entry name" value="SNF2/RAD54-like_C"/>
</dbReference>
<dbReference type="SMART" id="SM00490">
    <property type="entry name" value="HELICc"/>
    <property type="match status" value="1"/>
</dbReference>
<evidence type="ECO:0000256" key="2">
    <source>
        <dbReference type="PROSITE-ProRule" id="PRU00325"/>
    </source>
</evidence>
<dbReference type="SMART" id="SM00487">
    <property type="entry name" value="DEXDc"/>
    <property type="match status" value="1"/>
</dbReference>
<dbReference type="SUPFAM" id="SSF52540">
    <property type="entry name" value="P-loop containing nucleoside triphosphate hydrolases"/>
    <property type="match status" value="2"/>
</dbReference>
<dbReference type="InterPro" id="IPR038718">
    <property type="entry name" value="SNF2-like_sf"/>
</dbReference>
<dbReference type="Pfam" id="PF00271">
    <property type="entry name" value="Helicase_C"/>
    <property type="match status" value="1"/>
</dbReference>
<dbReference type="KEGG" id="mri:Mal4_08930"/>
<keyword evidence="2" id="KW-0862">Zinc</keyword>
<dbReference type="CDD" id="cd17919">
    <property type="entry name" value="DEXHc_Snf"/>
    <property type="match status" value="1"/>
</dbReference>
<dbReference type="CDD" id="cd18793">
    <property type="entry name" value="SF2_C_SNF"/>
    <property type="match status" value="1"/>
</dbReference>
<evidence type="ECO:0000313" key="6">
    <source>
        <dbReference type="EMBL" id="QDU36606.1"/>
    </source>
</evidence>
<dbReference type="EMBL" id="CP036275">
    <property type="protein sequence ID" value="QDU36606.1"/>
    <property type="molecule type" value="Genomic_DNA"/>
</dbReference>
<dbReference type="GO" id="GO:0016787">
    <property type="term" value="F:hydrolase activity"/>
    <property type="evidence" value="ECO:0007669"/>
    <property type="project" value="UniProtKB-KW"/>
</dbReference>
<keyword evidence="1 6" id="KW-0378">Hydrolase</keyword>
<organism evidence="6 7">
    <name type="scientific">Maioricimonas rarisocia</name>
    <dbReference type="NCBI Taxonomy" id="2528026"/>
    <lineage>
        <taxon>Bacteria</taxon>
        <taxon>Pseudomonadati</taxon>
        <taxon>Planctomycetota</taxon>
        <taxon>Planctomycetia</taxon>
        <taxon>Planctomycetales</taxon>
        <taxon>Planctomycetaceae</taxon>
        <taxon>Maioricimonas</taxon>
    </lineage>
</organism>
<dbReference type="InterPro" id="IPR027417">
    <property type="entry name" value="P-loop_NTPase"/>
</dbReference>
<keyword evidence="7" id="KW-1185">Reference proteome</keyword>
<dbReference type="PROSITE" id="PS51194">
    <property type="entry name" value="HELICASE_CTER"/>
    <property type="match status" value="1"/>
</dbReference>
<dbReference type="PANTHER" id="PTHR10799">
    <property type="entry name" value="SNF2/RAD54 HELICASE FAMILY"/>
    <property type="match status" value="1"/>
</dbReference>
<dbReference type="InterPro" id="IPR000330">
    <property type="entry name" value="SNF2_N"/>
</dbReference>
<keyword evidence="2" id="KW-0479">Metal-binding</keyword>
<dbReference type="EC" id="3.6.4.-" evidence="6"/>
<dbReference type="InterPro" id="IPR014001">
    <property type="entry name" value="Helicase_ATP-bd"/>
</dbReference>
<keyword evidence="2" id="KW-0863">Zinc-finger</keyword>
<dbReference type="Pfam" id="PF00176">
    <property type="entry name" value="SNF2-rel_dom"/>
    <property type="match status" value="1"/>
</dbReference>
<dbReference type="InterPro" id="IPR007527">
    <property type="entry name" value="Znf_SWIM"/>
</dbReference>
<gene>
    <name evidence="6" type="primary">rapA</name>
    <name evidence="6" type="ORF">Mal4_08930</name>
</gene>
<feature type="domain" description="Helicase ATP-binding" evidence="4">
    <location>
        <begin position="345"/>
        <end position="503"/>
    </location>
</feature>
<dbReference type="Proteomes" id="UP000320496">
    <property type="component" value="Chromosome"/>
</dbReference>
<name>A0A517Z2A7_9PLAN</name>
<evidence type="ECO:0000313" key="7">
    <source>
        <dbReference type="Proteomes" id="UP000320496"/>
    </source>
</evidence>
<dbReference type="OrthoDB" id="9814088at2"/>
<evidence type="ECO:0000259" key="4">
    <source>
        <dbReference type="PROSITE" id="PS51192"/>
    </source>
</evidence>
<dbReference type="GO" id="GO:0008270">
    <property type="term" value="F:zinc ion binding"/>
    <property type="evidence" value="ECO:0007669"/>
    <property type="project" value="UniProtKB-KW"/>
</dbReference>
<feature type="domain" description="SWIM-type" evidence="3">
    <location>
        <begin position="182"/>
        <end position="220"/>
    </location>
</feature>
<dbReference type="Gene3D" id="3.40.50.300">
    <property type="entry name" value="P-loop containing nucleotide triphosphate hydrolases"/>
    <property type="match status" value="1"/>
</dbReference>
<accession>A0A517Z2A7</accession>
<sequence>MAAHTSAKQGQAAGTRRTFRDRISRLTHHQACRLLGDEGEHLLAGSYGCEIDPDEDVYVGSDLFRVRVGIFGDPDRRANVILSQTPGRKKDLQIECDFCEGSCEHAASALQFLLEEKLTLGLSAPPDEAVPLELLTEEELHQRALAERQERAASEKMTLRACDPQSPWGDYVLTSHNSGRSYRVAVHGEEPGTCYCSCPDFRTNQLGTCKHILHALEKIRKRFPKKALEQPFQRTCVEAWMDYSADGGVRFNLPDDASAKVTRLVNETASEPLQDAREVVRLVSRMERSGHEVLVYPDVEEWIDRSLMQQQLREATDELRRDPENHPLRSQLLDAELLPYQLDGIAFAVGAGRAILADDMGLGKTIQGIGVAELFAQLAGIERVLVVCPASLKSQWRDEIERFSDRSAQVVLGRADERATQYAAGAFFTICNYEQVLRDLPDVEKVDWDLIILDEAQRIKNWESKTSQVIRALQSRFALVLTGTPMENRLDELFTVVKFVDDRLLGPAYRFFHKHRVVDDNGRVQGYRHLDELRQQLKSILLRRTRGEVVRQLPERTTTLVKIKPTQEQAAIHATHMHTVAKIVGKPYLTEMDLLRLQKALLMCRMAADSTFLVEKEEPGFSSKLDRLEELLTDLSEQQDRKIVLFSEWRRMLDQIEPLLERIGMEYVRLDGSVPQKKRSGLVHRFQEDPDCRVILMTNAGSTGLNLQAANTVINVDLPWNPAVLEQRIARAHRMGQENPVHVYLLVTEETIEENLLSTLAAKQELATAALDMESDLDEVQIRGGMEELRRRVERLIGETPKTQVDAASAEAAVQEAEQVRQRRERVASAGGQLLGAAVQLVGELVSQKGRPEPDADMVQQVRKGLSESVERDEAGRPQLRFTWPDDDALDEFATSLARLMVTKA</sequence>
<dbReference type="RefSeq" id="WP_145367248.1">
    <property type="nucleotide sequence ID" value="NZ_CP036275.1"/>
</dbReference>
<proteinExistence type="predicted"/>
<evidence type="ECO:0000259" key="3">
    <source>
        <dbReference type="PROSITE" id="PS50966"/>
    </source>
</evidence>
<evidence type="ECO:0000256" key="1">
    <source>
        <dbReference type="ARBA" id="ARBA00022801"/>
    </source>
</evidence>
<protein>
    <submittedName>
        <fullName evidence="6">RNA polymerase-associated protein RapA</fullName>
        <ecNumber evidence="6">3.6.4.-</ecNumber>
    </submittedName>
</protein>
<dbReference type="GO" id="GO:0005524">
    <property type="term" value="F:ATP binding"/>
    <property type="evidence" value="ECO:0007669"/>
    <property type="project" value="InterPro"/>
</dbReference>
<feature type="domain" description="Helicase C-terminal" evidence="5">
    <location>
        <begin position="627"/>
        <end position="781"/>
    </location>
</feature>
<dbReference type="PROSITE" id="PS50966">
    <property type="entry name" value="ZF_SWIM"/>
    <property type="match status" value="1"/>
</dbReference>